<sequence>MRVPGQWKNSKGKSASPFFYAFKTLCSGVTTGQQKYRHSQGTDRGLGMAEARVSLDGHGQTQTDTETVFRSMMEEQRIMRSGSGHEQLGTLRKSRRKAW</sequence>
<dbReference type="Proteomes" id="UP000033710">
    <property type="component" value="Unassembled WGS sequence"/>
</dbReference>
<evidence type="ECO:0000313" key="3">
    <source>
        <dbReference type="Proteomes" id="UP000033710"/>
    </source>
</evidence>
<evidence type="ECO:0000313" key="2">
    <source>
        <dbReference type="EMBL" id="KJR80883.1"/>
    </source>
</evidence>
<dbReference type="KEGG" id="ssck:SPSK_10669"/>
<evidence type="ECO:0000256" key="1">
    <source>
        <dbReference type="SAM" id="MobiDB-lite"/>
    </source>
</evidence>
<dbReference type="RefSeq" id="XP_016583559.1">
    <property type="nucleotide sequence ID" value="XM_016736991.1"/>
</dbReference>
<reference evidence="2 3" key="1">
    <citation type="journal article" date="2014" name="BMC Genomics">
        <title>Comparative genomics of the major fungal agents of human and animal Sporotrichosis: Sporothrix schenckii and Sporothrix brasiliensis.</title>
        <authorList>
            <person name="Teixeira M.M."/>
            <person name="de Almeida L.G."/>
            <person name="Kubitschek-Barreira P."/>
            <person name="Alves F.L."/>
            <person name="Kioshima E.S."/>
            <person name="Abadio A.K."/>
            <person name="Fernandes L."/>
            <person name="Derengowski L.S."/>
            <person name="Ferreira K.S."/>
            <person name="Souza R.C."/>
            <person name="Ruiz J.C."/>
            <person name="de Andrade N.C."/>
            <person name="Paes H.C."/>
            <person name="Nicola A.M."/>
            <person name="Albuquerque P."/>
            <person name="Gerber A.L."/>
            <person name="Martins V.P."/>
            <person name="Peconick L.D."/>
            <person name="Neto A.V."/>
            <person name="Chaucanez C.B."/>
            <person name="Silva P.A."/>
            <person name="Cunha O.L."/>
            <person name="de Oliveira F.F."/>
            <person name="dos Santos T.C."/>
            <person name="Barros A.L."/>
            <person name="Soares M.A."/>
            <person name="de Oliveira L.M."/>
            <person name="Marini M.M."/>
            <person name="Villalobos-Duno H."/>
            <person name="Cunha M.M."/>
            <person name="de Hoog S."/>
            <person name="da Silveira J.F."/>
            <person name="Henrissat B."/>
            <person name="Nino-Vega G.A."/>
            <person name="Cisalpino P.S."/>
            <person name="Mora-Montes H.M."/>
            <person name="Almeida S.R."/>
            <person name="Stajich J.E."/>
            <person name="Lopes-Bezerra L.M."/>
            <person name="Vasconcelos A.T."/>
            <person name="Felipe M.S."/>
        </authorList>
    </citation>
    <scope>NUCLEOTIDE SEQUENCE [LARGE SCALE GENOMIC DNA]</scope>
    <source>
        <strain evidence="2 3">1099-18</strain>
    </source>
</reference>
<feature type="region of interest" description="Disordered" evidence="1">
    <location>
        <begin position="76"/>
        <end position="99"/>
    </location>
</feature>
<dbReference type="AlphaFoldDB" id="A0A0F2LTT2"/>
<name>A0A0F2LTT2_SPOSC</name>
<accession>A0A0F2LTT2</accession>
<dbReference type="EMBL" id="AXCR01000012">
    <property type="protein sequence ID" value="KJR80883.1"/>
    <property type="molecule type" value="Genomic_DNA"/>
</dbReference>
<gene>
    <name evidence="2" type="ORF">SPSK_10669</name>
</gene>
<protein>
    <submittedName>
        <fullName evidence="2">Uncharacterized protein</fullName>
    </submittedName>
</protein>
<reference evidence="2 3" key="2">
    <citation type="journal article" date="2015" name="Eukaryot. Cell">
        <title>Asexual propagation of a virulent clone complex in a human and feline outbreak of sporotrichosis.</title>
        <authorList>
            <person name="Teixeira Mde M."/>
            <person name="Rodrigues A.M."/>
            <person name="Tsui C.K."/>
            <person name="de Almeida L.G."/>
            <person name="Van Diepeningen A.D."/>
            <person name="van den Ende B.G."/>
            <person name="Fernandes G.F."/>
            <person name="Kano R."/>
            <person name="Hamelin R.C."/>
            <person name="Lopes-Bezerra L.M."/>
            <person name="Vasconcelos A.T."/>
            <person name="de Hoog S."/>
            <person name="de Camargo Z.P."/>
            <person name="Felipe M.S."/>
        </authorList>
    </citation>
    <scope>NUCLEOTIDE SEQUENCE [LARGE SCALE GENOMIC DNA]</scope>
    <source>
        <strain evidence="2 3">1099-18</strain>
    </source>
</reference>
<dbReference type="VEuPathDB" id="FungiDB:SPSK_10669"/>
<organism evidence="2 3">
    <name type="scientific">Sporothrix schenckii 1099-18</name>
    <dbReference type="NCBI Taxonomy" id="1397361"/>
    <lineage>
        <taxon>Eukaryota</taxon>
        <taxon>Fungi</taxon>
        <taxon>Dikarya</taxon>
        <taxon>Ascomycota</taxon>
        <taxon>Pezizomycotina</taxon>
        <taxon>Sordariomycetes</taxon>
        <taxon>Sordariomycetidae</taxon>
        <taxon>Ophiostomatales</taxon>
        <taxon>Ophiostomataceae</taxon>
        <taxon>Sporothrix</taxon>
    </lineage>
</organism>
<proteinExistence type="predicted"/>
<dbReference type="GeneID" id="27672268"/>
<comment type="caution">
    <text evidence="2">The sequence shown here is derived from an EMBL/GenBank/DDBJ whole genome shotgun (WGS) entry which is preliminary data.</text>
</comment>